<dbReference type="RefSeq" id="WP_093321511.1">
    <property type="nucleotide sequence ID" value="NZ_FOSZ01000002.1"/>
</dbReference>
<protein>
    <submittedName>
        <fullName evidence="2">Phosphotransferase enzyme family protein</fullName>
    </submittedName>
</protein>
<dbReference type="EMBL" id="FOSZ01000002">
    <property type="protein sequence ID" value="SFK75973.1"/>
    <property type="molecule type" value="Genomic_DNA"/>
</dbReference>
<evidence type="ECO:0000259" key="1">
    <source>
        <dbReference type="Pfam" id="PF01636"/>
    </source>
</evidence>
<organism evidence="2 3">
    <name type="scientific">Shimia haliotis</name>
    <dbReference type="NCBI Taxonomy" id="1280847"/>
    <lineage>
        <taxon>Bacteria</taxon>
        <taxon>Pseudomonadati</taxon>
        <taxon>Pseudomonadota</taxon>
        <taxon>Alphaproteobacteria</taxon>
        <taxon>Rhodobacterales</taxon>
        <taxon>Roseobacteraceae</taxon>
    </lineage>
</organism>
<accession>A0A1I4C5C1</accession>
<proteinExistence type="predicted"/>
<dbReference type="AlphaFoldDB" id="A0A1I4C5C1"/>
<keyword evidence="3" id="KW-1185">Reference proteome</keyword>
<reference evidence="3" key="1">
    <citation type="submission" date="2016-10" db="EMBL/GenBank/DDBJ databases">
        <authorList>
            <person name="Varghese N."/>
            <person name="Submissions S."/>
        </authorList>
    </citation>
    <scope>NUCLEOTIDE SEQUENCE [LARGE SCALE GENOMIC DNA]</scope>
    <source>
        <strain evidence="3">DSM 28453</strain>
    </source>
</reference>
<dbReference type="SUPFAM" id="SSF56112">
    <property type="entry name" value="Protein kinase-like (PK-like)"/>
    <property type="match status" value="1"/>
</dbReference>
<name>A0A1I4C5C1_9RHOB</name>
<evidence type="ECO:0000313" key="2">
    <source>
        <dbReference type="EMBL" id="SFK75973.1"/>
    </source>
</evidence>
<keyword evidence="2" id="KW-0808">Transferase</keyword>
<dbReference type="GO" id="GO:0016740">
    <property type="term" value="F:transferase activity"/>
    <property type="evidence" value="ECO:0007669"/>
    <property type="project" value="UniProtKB-KW"/>
</dbReference>
<feature type="domain" description="Aminoglycoside phosphotransferase" evidence="1">
    <location>
        <begin position="223"/>
        <end position="326"/>
    </location>
</feature>
<evidence type="ECO:0000313" key="3">
    <source>
        <dbReference type="Proteomes" id="UP000198851"/>
    </source>
</evidence>
<dbReference type="Proteomes" id="UP000198851">
    <property type="component" value="Unassembled WGS sequence"/>
</dbReference>
<sequence length="369" mass="40676">MFTLTHPNFAEFIEELRLLGLEQSTADDPEAAAFAVLKAASVERWLLIPLQSRAAAAAALRMLTPISPRSRLAKSAVLALNSLGLHRPWARNRIYLRVAVPRRCIHNWPMAAFFSGTPGPERKITVQLRSADSRRNAYLKMACSPLANQLVTNEVRALQVATKLGLKTAILPTVLGFTKFGSRRSYICSDETQPGFKAVMILGGIHFAFLEEMAAKTTVPLSRQYVDSLRQRHEAGAQTLAPTLNKLAVGVLDELSKILDRGTVNGAMSHGDFTPWNCVAAGMRLYVFDWELSGFHPLGYDHLHFLTSTGAADADVLRSLLQDRWHGGSEDGAQFLMLSYFLAKMFSGAAGADDMLQKLMTETGKTTRW</sequence>
<dbReference type="InterPro" id="IPR011009">
    <property type="entry name" value="Kinase-like_dom_sf"/>
</dbReference>
<gene>
    <name evidence="2" type="ORF">SAMN04488036_10251</name>
</gene>
<dbReference type="Gene3D" id="3.90.1200.10">
    <property type="match status" value="1"/>
</dbReference>
<dbReference type="Pfam" id="PF01636">
    <property type="entry name" value="APH"/>
    <property type="match status" value="1"/>
</dbReference>
<dbReference type="InterPro" id="IPR002575">
    <property type="entry name" value="Aminoglycoside_PTrfase"/>
</dbReference>
<dbReference type="STRING" id="1280847.SAMN04488036_10251"/>